<dbReference type="EMBL" id="JPKY01000205">
    <property type="protein sequence ID" value="KFH40443.1"/>
    <property type="molecule type" value="Genomic_DNA"/>
</dbReference>
<protein>
    <submittedName>
        <fullName evidence="4">3-keto-steroid reductase-like protein</fullName>
    </submittedName>
</protein>
<dbReference type="Pfam" id="PF00106">
    <property type="entry name" value="adh_short"/>
    <property type="match status" value="1"/>
</dbReference>
<dbReference type="Proteomes" id="UP000029964">
    <property type="component" value="Unassembled WGS sequence"/>
</dbReference>
<dbReference type="HOGENOM" id="CLU_010194_9_0_1"/>
<dbReference type="AlphaFoldDB" id="A0A086STL1"/>
<gene>
    <name evidence="4" type="ORF">ACRE_088880</name>
</gene>
<dbReference type="InterPro" id="IPR036291">
    <property type="entry name" value="NAD(P)-bd_dom_sf"/>
</dbReference>
<name>A0A086STL1_HAPC1</name>
<comment type="caution">
    <text evidence="4">The sequence shown here is derived from an EMBL/GenBank/DDBJ whole genome shotgun (WGS) entry which is preliminary data.</text>
</comment>
<dbReference type="GO" id="GO:0019748">
    <property type="term" value="P:secondary metabolic process"/>
    <property type="evidence" value="ECO:0007669"/>
    <property type="project" value="TreeGrafter"/>
</dbReference>
<proteinExistence type="inferred from homology"/>
<dbReference type="PANTHER" id="PTHR43544">
    <property type="entry name" value="SHORT-CHAIN DEHYDROGENASE/REDUCTASE"/>
    <property type="match status" value="1"/>
</dbReference>
<dbReference type="InterPro" id="IPR051468">
    <property type="entry name" value="Fungal_SecMetab_SDRs"/>
</dbReference>
<accession>A0A086STL1</accession>
<reference evidence="5" key="1">
    <citation type="journal article" date="2014" name="Genome Announc.">
        <title>Genome sequence and annotation of Acremonium chrysogenum, producer of the beta-lactam antibiotic cephalosporin C.</title>
        <authorList>
            <person name="Terfehr D."/>
            <person name="Dahlmann T.A."/>
            <person name="Specht T."/>
            <person name="Zadra I."/>
            <person name="Kuernsteiner H."/>
            <person name="Kueck U."/>
        </authorList>
    </citation>
    <scope>NUCLEOTIDE SEQUENCE [LARGE SCALE GENOMIC DNA]</scope>
    <source>
        <strain evidence="5">ATCC 11550 / CBS 779.69 / DSM 880 / IAM 14645 / JCM 23072 / IMI 49137</strain>
    </source>
</reference>
<keyword evidence="5" id="KW-1185">Reference proteome</keyword>
<dbReference type="InterPro" id="IPR002347">
    <property type="entry name" value="SDR_fam"/>
</dbReference>
<dbReference type="PANTHER" id="PTHR43544:SF32">
    <property type="entry name" value="CHAIN DEHYDROGENASE, PUTATIVE (AFU_ORTHOLOGUE AFUA_5G01530)-RELATED"/>
    <property type="match status" value="1"/>
</dbReference>
<dbReference type="PRINTS" id="PR00081">
    <property type="entry name" value="GDHRDH"/>
</dbReference>
<dbReference type="Gene3D" id="3.40.50.720">
    <property type="entry name" value="NAD(P)-binding Rossmann-like Domain"/>
    <property type="match status" value="1"/>
</dbReference>
<dbReference type="GO" id="GO:0005737">
    <property type="term" value="C:cytoplasm"/>
    <property type="evidence" value="ECO:0007669"/>
    <property type="project" value="TreeGrafter"/>
</dbReference>
<dbReference type="SUPFAM" id="SSF51735">
    <property type="entry name" value="NAD(P)-binding Rossmann-fold domains"/>
    <property type="match status" value="1"/>
</dbReference>
<feature type="domain" description="Ketoreductase" evidence="3">
    <location>
        <begin position="6"/>
        <end position="167"/>
    </location>
</feature>
<evidence type="ECO:0000259" key="3">
    <source>
        <dbReference type="SMART" id="SM00822"/>
    </source>
</evidence>
<keyword evidence="2" id="KW-0560">Oxidoreductase</keyword>
<evidence type="ECO:0000256" key="1">
    <source>
        <dbReference type="ARBA" id="ARBA00006484"/>
    </source>
</evidence>
<dbReference type="OrthoDB" id="1933717at2759"/>
<organism evidence="4 5">
    <name type="scientific">Hapsidospora chrysogenum (strain ATCC 11550 / CBS 779.69 / DSM 880 / IAM 14645 / JCM 23072 / IMI 49137)</name>
    <name type="common">Acremonium chrysogenum</name>
    <dbReference type="NCBI Taxonomy" id="857340"/>
    <lineage>
        <taxon>Eukaryota</taxon>
        <taxon>Fungi</taxon>
        <taxon>Dikarya</taxon>
        <taxon>Ascomycota</taxon>
        <taxon>Pezizomycotina</taxon>
        <taxon>Sordariomycetes</taxon>
        <taxon>Hypocreomycetidae</taxon>
        <taxon>Hypocreales</taxon>
        <taxon>Bionectriaceae</taxon>
        <taxon>Hapsidospora</taxon>
    </lineage>
</organism>
<evidence type="ECO:0000313" key="5">
    <source>
        <dbReference type="Proteomes" id="UP000029964"/>
    </source>
</evidence>
<evidence type="ECO:0000256" key="2">
    <source>
        <dbReference type="ARBA" id="ARBA00023002"/>
    </source>
</evidence>
<dbReference type="GO" id="GO:0016491">
    <property type="term" value="F:oxidoreductase activity"/>
    <property type="evidence" value="ECO:0007669"/>
    <property type="project" value="UniProtKB-KW"/>
</dbReference>
<dbReference type="SMART" id="SM00822">
    <property type="entry name" value="PKS_KR"/>
    <property type="match status" value="1"/>
</dbReference>
<dbReference type="InterPro" id="IPR057326">
    <property type="entry name" value="KR_dom"/>
</dbReference>
<sequence>MAVDKKIILITGANSGIGYRASFAIANASPSNHVVMTARSAAKGTAALAELQARNPAGTLSFLELDVTSDASIAAAAERVEADFGKLDVLINNAGVTESIRLADKERARLTRDEFLRVFDTNVFGSYLLTQALEPLLRKASSSGGGGAGGRRPIILNVSSGLGSVDMRTKHDHMWTQFLFDCYRMSKSALNMMTVGFQWHFREWANVFAFDPGFTMSNLTGPEDVETRRAMGADSGEMATAGILDILDGKRDKDIKLLVSNDENKVYAW</sequence>
<evidence type="ECO:0000313" key="4">
    <source>
        <dbReference type="EMBL" id="KFH40443.1"/>
    </source>
</evidence>
<comment type="similarity">
    <text evidence="1">Belongs to the short-chain dehydrogenases/reductases (SDR) family.</text>
</comment>